<dbReference type="EMBL" id="JH431603">
    <property type="status" value="NOT_ANNOTATED_CDS"/>
    <property type="molecule type" value="Genomic_DNA"/>
</dbReference>
<dbReference type="eggNOG" id="ENOG502QU0W">
    <property type="taxonomic scope" value="Eukaryota"/>
</dbReference>
<dbReference type="HOGENOM" id="CLU_096212_0_0_1"/>
<organism evidence="2 3">
    <name type="scientific">Strigamia maritima</name>
    <name type="common">European centipede</name>
    <name type="synonym">Geophilus maritimus</name>
    <dbReference type="NCBI Taxonomy" id="126957"/>
    <lineage>
        <taxon>Eukaryota</taxon>
        <taxon>Metazoa</taxon>
        <taxon>Ecdysozoa</taxon>
        <taxon>Arthropoda</taxon>
        <taxon>Myriapoda</taxon>
        <taxon>Chilopoda</taxon>
        <taxon>Pleurostigmophora</taxon>
        <taxon>Geophilomorpha</taxon>
        <taxon>Linotaeniidae</taxon>
        <taxon>Strigamia</taxon>
    </lineage>
</organism>
<dbReference type="Pfam" id="PF21672">
    <property type="entry name" value="COMM_HN"/>
    <property type="match status" value="1"/>
</dbReference>
<dbReference type="STRING" id="126957.T1IW03"/>
<dbReference type="InterPro" id="IPR017920">
    <property type="entry name" value="COMM"/>
</dbReference>
<sequence>MGLLVFDTDHKEHLLYLVTLPKDVFSEFTRISIEFLKKGINVKVYNAAAQKLGVEPSVVQKSVEGLMYFFMECVKKMATEIDFLDSTLALGFSEEQQKELYSVYKENQTALRQILAVILPEFPSYQNLEWRLDINVASRSLHRQVNPTYLLKLELDQNSPIFLQTDPVNLIHMTNALEEALQELKTQHCRRITRLLK</sequence>
<reference evidence="2" key="2">
    <citation type="submission" date="2015-02" db="UniProtKB">
        <authorList>
            <consortium name="EnsemblMetazoa"/>
        </authorList>
    </citation>
    <scope>IDENTIFICATION</scope>
</reference>
<dbReference type="Proteomes" id="UP000014500">
    <property type="component" value="Unassembled WGS sequence"/>
</dbReference>
<dbReference type="PROSITE" id="PS51269">
    <property type="entry name" value="COMM"/>
    <property type="match status" value="1"/>
</dbReference>
<protein>
    <recommendedName>
        <fullName evidence="1">COMM domain-containing protein</fullName>
    </recommendedName>
</protein>
<evidence type="ECO:0000313" key="2">
    <source>
        <dbReference type="EnsemblMetazoa" id="SMAR005361-PA"/>
    </source>
</evidence>
<accession>T1IW03</accession>
<dbReference type="EnsemblMetazoa" id="SMAR005361-RA">
    <property type="protein sequence ID" value="SMAR005361-PA"/>
    <property type="gene ID" value="SMAR005361"/>
</dbReference>
<feature type="domain" description="COMM" evidence="1">
    <location>
        <begin position="124"/>
        <end position="188"/>
    </location>
</feature>
<evidence type="ECO:0000313" key="3">
    <source>
        <dbReference type="Proteomes" id="UP000014500"/>
    </source>
</evidence>
<keyword evidence="3" id="KW-1185">Reference proteome</keyword>
<dbReference type="InterPro" id="IPR037354">
    <property type="entry name" value="Commd2"/>
</dbReference>
<dbReference type="OMA" id="NLERYDM"/>
<name>T1IW03_STRMM</name>
<dbReference type="PANTHER" id="PTHR15857">
    <property type="entry name" value="COMM DOMAIN CONTAINING PROTEIN 2"/>
    <property type="match status" value="1"/>
</dbReference>
<dbReference type="PhylomeDB" id="T1IW03"/>
<dbReference type="PANTHER" id="PTHR15857:SF0">
    <property type="entry name" value="COMM DOMAIN-CONTAINING PROTEIN 2"/>
    <property type="match status" value="1"/>
</dbReference>
<evidence type="ECO:0000259" key="1">
    <source>
        <dbReference type="PROSITE" id="PS51269"/>
    </source>
</evidence>
<dbReference type="Pfam" id="PF07258">
    <property type="entry name" value="COMM_domain"/>
    <property type="match status" value="1"/>
</dbReference>
<reference evidence="3" key="1">
    <citation type="submission" date="2011-05" db="EMBL/GenBank/DDBJ databases">
        <authorList>
            <person name="Richards S.R."/>
            <person name="Qu J."/>
            <person name="Jiang H."/>
            <person name="Jhangiani S.N."/>
            <person name="Agravi P."/>
            <person name="Goodspeed R."/>
            <person name="Gross S."/>
            <person name="Mandapat C."/>
            <person name="Jackson L."/>
            <person name="Mathew T."/>
            <person name="Pu L."/>
            <person name="Thornton R."/>
            <person name="Saada N."/>
            <person name="Wilczek-Boney K.B."/>
            <person name="Lee S."/>
            <person name="Kovar C."/>
            <person name="Wu Y."/>
            <person name="Scherer S.E."/>
            <person name="Worley K.C."/>
            <person name="Muzny D.M."/>
            <person name="Gibbs R."/>
        </authorList>
    </citation>
    <scope>NUCLEOTIDE SEQUENCE</scope>
    <source>
        <strain evidence="3">Brora</strain>
    </source>
</reference>
<dbReference type="AlphaFoldDB" id="T1IW03"/>
<proteinExistence type="predicted"/>
<dbReference type="CDD" id="cd04750">
    <property type="entry name" value="Commd2"/>
    <property type="match status" value="1"/>
</dbReference>